<dbReference type="PANTHER" id="PTHR43861">
    <property type="entry name" value="TRANS-ACONITATE 2-METHYLTRANSFERASE-RELATED"/>
    <property type="match status" value="1"/>
</dbReference>
<comment type="caution">
    <text evidence="3">The sequence shown here is derived from an EMBL/GenBank/DDBJ whole genome shotgun (WGS) entry which is preliminary data.</text>
</comment>
<evidence type="ECO:0000313" key="4">
    <source>
        <dbReference type="Proteomes" id="UP000235670"/>
    </source>
</evidence>
<dbReference type="Pfam" id="PF13649">
    <property type="entry name" value="Methyltransf_25"/>
    <property type="match status" value="1"/>
</dbReference>
<protein>
    <submittedName>
        <fullName evidence="3">Class I SAM-dependent methyltransferase</fullName>
    </submittedName>
</protein>
<dbReference type="EMBL" id="PNGT01000001">
    <property type="protein sequence ID" value="PMC53021.1"/>
    <property type="molecule type" value="Genomic_DNA"/>
</dbReference>
<dbReference type="RefSeq" id="WP_102189221.1">
    <property type="nucleotide sequence ID" value="NZ_JAPWBV010000004.1"/>
</dbReference>
<dbReference type="GO" id="GO:0008168">
    <property type="term" value="F:methyltransferase activity"/>
    <property type="evidence" value="ECO:0007669"/>
    <property type="project" value="UniProtKB-KW"/>
</dbReference>
<dbReference type="OrthoDB" id="9811589at2"/>
<dbReference type="Gene3D" id="2.20.25.110">
    <property type="entry name" value="S-adenosyl-L-methionine-dependent methyltransferases"/>
    <property type="match status" value="1"/>
</dbReference>
<dbReference type="InterPro" id="IPR041698">
    <property type="entry name" value="Methyltransf_25"/>
</dbReference>
<gene>
    <name evidence="3" type="ORF">CJ218_00285</name>
</gene>
<reference evidence="3 4" key="1">
    <citation type="submission" date="2017-09" db="EMBL/GenBank/DDBJ databases">
        <title>Bacterial strain isolated from the female urinary microbiota.</title>
        <authorList>
            <person name="Thomas-White K."/>
            <person name="Kumar N."/>
            <person name="Forster S."/>
            <person name="Putonti C."/>
            <person name="Lawley T."/>
            <person name="Wolfe A.J."/>
        </authorList>
    </citation>
    <scope>NUCLEOTIDE SEQUENCE [LARGE SCALE GENOMIC DNA]</scope>
    <source>
        <strain evidence="3 4">UMB0186</strain>
    </source>
</reference>
<evidence type="ECO:0000259" key="2">
    <source>
        <dbReference type="Pfam" id="PF13649"/>
    </source>
</evidence>
<organism evidence="3 4">
    <name type="scientific">Gemella sanguinis</name>
    <dbReference type="NCBI Taxonomy" id="84135"/>
    <lineage>
        <taxon>Bacteria</taxon>
        <taxon>Bacillati</taxon>
        <taxon>Bacillota</taxon>
        <taxon>Bacilli</taxon>
        <taxon>Bacillales</taxon>
        <taxon>Gemellaceae</taxon>
        <taxon>Gemella</taxon>
    </lineage>
</organism>
<keyword evidence="1 3" id="KW-0808">Transferase</keyword>
<dbReference type="SUPFAM" id="SSF53335">
    <property type="entry name" value="S-adenosyl-L-methionine-dependent methyltransferases"/>
    <property type="match status" value="1"/>
</dbReference>
<evidence type="ECO:0000313" key="3">
    <source>
        <dbReference type="EMBL" id="PMC53021.1"/>
    </source>
</evidence>
<dbReference type="GO" id="GO:0032259">
    <property type="term" value="P:methylation"/>
    <property type="evidence" value="ECO:0007669"/>
    <property type="project" value="UniProtKB-KW"/>
</dbReference>
<dbReference type="CDD" id="cd02440">
    <property type="entry name" value="AdoMet_MTases"/>
    <property type="match status" value="1"/>
</dbReference>
<feature type="domain" description="Methyltransferase" evidence="2">
    <location>
        <begin position="36"/>
        <end position="127"/>
    </location>
</feature>
<sequence>MYENLSIVYDKLMDVDYDAYKNIISQELGDRKDLLVLDLGCGSGTMLPTLTKYGQVFAVDNSEQMLALASRKVPECNYFAMDLLEISNLSYEFDFVLSAFDVFNYLEDFEDFNEGLKGVYDSLKVGGKFIFDLHTPKKIRDMINNQVFGYEDEEISYLWFTYETDRELEVESELSFFVKEDSGLYRKLEQFHSQRTYEVDAIFDSIKSIGFKINDYFCDFNKNNKDFDSSDRIIFILEK</sequence>
<dbReference type="AlphaFoldDB" id="A0A2N6SGH7"/>
<keyword evidence="3" id="KW-0489">Methyltransferase</keyword>
<proteinExistence type="predicted"/>
<dbReference type="InterPro" id="IPR029063">
    <property type="entry name" value="SAM-dependent_MTases_sf"/>
</dbReference>
<dbReference type="Gene3D" id="3.40.50.150">
    <property type="entry name" value="Vaccinia Virus protein VP39"/>
    <property type="match status" value="1"/>
</dbReference>
<dbReference type="STRING" id="84135.GCA_001052115_01802"/>
<accession>A0A2N6SGH7</accession>
<dbReference type="Proteomes" id="UP000235670">
    <property type="component" value="Unassembled WGS sequence"/>
</dbReference>
<name>A0A2N6SGH7_9BACL</name>
<evidence type="ECO:0000256" key="1">
    <source>
        <dbReference type="ARBA" id="ARBA00022679"/>
    </source>
</evidence>